<reference evidence="1" key="7">
    <citation type="journal article" date="2005" name="Science">
        <title>The Transcriptional Landscape of the Mammalian Genome.</title>
        <authorList>
            <consortium name="The FANTOM Consortium"/>
            <consortium name="Riken Genome Exploration Research Group and Genome Science Group (Genome Network Project Core Group)"/>
        </authorList>
    </citation>
    <scope>NUCLEOTIDE SEQUENCE</scope>
    <source>
        <strain evidence="1">C57BL/6J</strain>
        <tissue evidence="1">Testis</tissue>
    </source>
</reference>
<gene>
    <name evidence="2" type="primary">Gm9937</name>
</gene>
<reference evidence="1" key="4">
    <citation type="journal article" date="2001" name="Nature">
        <title>Functional annotation of a full-length mouse cDNA collection.</title>
        <authorList>
            <consortium name="The RIKEN Genome Exploration Research Group Phase II Team and the FANTOM Consortium"/>
        </authorList>
    </citation>
    <scope>NUCLEOTIDE SEQUENCE</scope>
    <source>
        <strain evidence="1">C57BL/6J</strain>
        <tissue evidence="1">Testis</tissue>
    </source>
</reference>
<evidence type="ECO:0000313" key="1">
    <source>
        <dbReference type="EMBL" id="BAC36648.1"/>
    </source>
</evidence>
<reference evidence="1" key="8">
    <citation type="journal article" date="2005" name="Science">
        <title>Antisense Transcription in the Mammalian Transcriptome.</title>
        <authorList>
            <consortium name="RIKEN Genome Exploration Research Group and Genome Science Group (Genome Network Project Core Group) and the FANTOM Consortium"/>
        </authorList>
    </citation>
    <scope>NUCLEOTIDE SEQUENCE</scope>
    <source>
        <strain evidence="1">C57BL/6J</strain>
        <tissue evidence="1">Testis</tissue>
    </source>
</reference>
<reference evidence="1" key="2">
    <citation type="journal article" date="2000" name="Genome Res.">
        <title>Normalization and subtraction of cap-trapper-selected cDNAs to prepare full-length cDNA libraries for rapid discovery of new genes.</title>
        <authorList>
            <person name="Carninci P."/>
            <person name="Shibata Y."/>
            <person name="Hayatsu N."/>
            <person name="Sugahara Y."/>
            <person name="Shibata K."/>
            <person name="Itoh M."/>
            <person name="Konno H."/>
            <person name="Okazaki Y."/>
            <person name="Muramatsu M."/>
            <person name="Hayashizaki Y."/>
        </authorList>
    </citation>
    <scope>NUCLEOTIDE SEQUENCE</scope>
    <source>
        <strain evidence="1">C57BL/6J</strain>
        <tissue evidence="1">Testis</tissue>
    </source>
</reference>
<dbReference type="MGI" id="MGI:3642051">
    <property type="gene designation" value="Gm9937"/>
</dbReference>
<sequence>MSEFLSGKLFSVWLSWCPRQIEMNLLDVTQEGHPSQDPVIRGQHRAQVHHGDEGEVSPPGFLVDRTHVQLRILGRRGVNGKNMQNRKLREENLRGGFCELPVPPVPGCSIHIQPVNIHAFLEDQATEKERC</sequence>
<accession>Q8C5T1</accession>
<reference evidence="1" key="6">
    <citation type="submission" date="2002-04" db="EMBL/GenBank/DDBJ databases">
        <authorList>
            <person name="Adachi J."/>
            <person name="Aizawa K."/>
            <person name="Akimura T."/>
            <person name="Arakawa T."/>
            <person name="Bono H."/>
            <person name="Carninci P."/>
            <person name="Fukuda S."/>
            <person name="Furuno M."/>
            <person name="Hanagaki T."/>
            <person name="Hara A."/>
            <person name="Hashizume W."/>
            <person name="Hayashida K."/>
            <person name="Hayatsu N."/>
            <person name="Hiramoto K."/>
            <person name="Hiraoka T."/>
            <person name="Hirozane T."/>
            <person name="Hori F."/>
            <person name="Imotani K."/>
            <person name="Ishii Y."/>
            <person name="Itoh M."/>
            <person name="Kagawa I."/>
            <person name="Kasukawa T."/>
            <person name="Katoh H."/>
            <person name="Kawai J."/>
            <person name="Kojima Y."/>
            <person name="Kondo S."/>
            <person name="Konno H."/>
            <person name="Kouda M."/>
            <person name="Koya S."/>
            <person name="Kurihara C."/>
            <person name="Matsuyama T."/>
            <person name="Miyazaki A."/>
            <person name="Murata M."/>
            <person name="Nakamura M."/>
            <person name="Nishi K."/>
            <person name="Nomura K."/>
            <person name="Numazaki R."/>
            <person name="Ohno M."/>
            <person name="Ohsato N."/>
            <person name="Okazaki Y."/>
            <person name="Saito R."/>
            <person name="Saitoh H."/>
            <person name="Sakai C."/>
            <person name="Sakai K."/>
            <person name="Sakazume N."/>
            <person name="Sano H."/>
            <person name="Sasaki D."/>
            <person name="Shibata K."/>
            <person name="Shinagawa A."/>
            <person name="Shiraki T."/>
            <person name="Sogabe Y."/>
            <person name="Tagami M."/>
            <person name="Tagawa A."/>
            <person name="Takahashi F."/>
            <person name="Takaku-Akahira S."/>
            <person name="Takeda Y."/>
            <person name="Tanaka T."/>
            <person name="Tomaru A."/>
            <person name="Toya T."/>
            <person name="Yasunishi A."/>
            <person name="Muramatsu M."/>
            <person name="Hayashizaki Y."/>
        </authorList>
    </citation>
    <scope>NUCLEOTIDE SEQUENCE</scope>
    <source>
        <strain evidence="1">C57BL/6J</strain>
        <tissue evidence="1">Testis</tissue>
    </source>
</reference>
<proteinExistence type="evidence at transcript level"/>
<dbReference type="AlphaFoldDB" id="Q8C5T1"/>
<reference evidence="1" key="5">
    <citation type="journal article" date="2002" name="Nature">
        <title>Analysis of the mouse transcriptome based on functional annotation of 60,770 full-length cDNAs.</title>
        <authorList>
            <consortium name="The FANTOM Consortium and the RIKEN Genome Exploration Research Group Phase I and II Team"/>
        </authorList>
    </citation>
    <scope>NUCLEOTIDE SEQUENCE</scope>
    <source>
        <strain evidence="1">C57BL/6J</strain>
        <tissue evidence="1">Testis</tissue>
    </source>
</reference>
<reference evidence="1" key="1">
    <citation type="journal article" date="1999" name="Methods Enzymol.">
        <title>High-efficiency full-length cDNA cloning.</title>
        <authorList>
            <person name="Carninci P."/>
            <person name="Hayashizaki Y."/>
        </authorList>
    </citation>
    <scope>NUCLEOTIDE SEQUENCE</scope>
    <source>
        <strain evidence="1">C57BL/6J</strain>
        <tissue evidence="1">Testis</tissue>
    </source>
</reference>
<dbReference type="EMBL" id="AK077156">
    <property type="protein sequence ID" value="BAC36648.1"/>
    <property type="molecule type" value="mRNA"/>
</dbReference>
<evidence type="ECO:0000313" key="2">
    <source>
        <dbReference type="MGI" id="MGI:3642051"/>
    </source>
</evidence>
<organism evidence="1">
    <name type="scientific">Mus musculus</name>
    <name type="common">Mouse</name>
    <dbReference type="NCBI Taxonomy" id="10090"/>
    <lineage>
        <taxon>Eukaryota</taxon>
        <taxon>Metazoa</taxon>
        <taxon>Chordata</taxon>
        <taxon>Craniata</taxon>
        <taxon>Vertebrata</taxon>
        <taxon>Euteleostomi</taxon>
        <taxon>Mammalia</taxon>
        <taxon>Eutheria</taxon>
        <taxon>Euarchontoglires</taxon>
        <taxon>Glires</taxon>
        <taxon>Rodentia</taxon>
        <taxon>Myomorpha</taxon>
        <taxon>Muroidea</taxon>
        <taxon>Muridae</taxon>
        <taxon>Murinae</taxon>
        <taxon>Mus</taxon>
        <taxon>Mus</taxon>
    </lineage>
</organism>
<protein>
    <submittedName>
        <fullName evidence="1">Uncharacterized protein</fullName>
    </submittedName>
</protein>
<dbReference type="AGR" id="MGI:3642051"/>
<reference evidence="1" key="3">
    <citation type="journal article" date="2000" name="Genome Res.">
        <title>RIKEN integrated sequence analysis (RISA) system--384-format sequencing pipeline with 384 multicapillary sequencer.</title>
        <authorList>
            <person name="Shibata K."/>
            <person name="Itoh M."/>
            <person name="Aizawa K."/>
            <person name="Nagaoka S."/>
            <person name="Sasaki N."/>
            <person name="Carninci P."/>
            <person name="Konno H."/>
            <person name="Akiyama J."/>
            <person name="Nishi K."/>
            <person name="Kitsunai T."/>
            <person name="Tashiro H."/>
            <person name="Itoh M."/>
            <person name="Sumi N."/>
            <person name="Ishii Y."/>
            <person name="Nakamura S."/>
            <person name="Hazama M."/>
            <person name="Nishine T."/>
            <person name="Harada A."/>
            <person name="Yamamoto R."/>
            <person name="Matsumoto H."/>
            <person name="Sakaguchi S."/>
            <person name="Ikegami T."/>
            <person name="Kashiwagi K."/>
            <person name="Fujiwake S."/>
            <person name="Inoue K."/>
            <person name="Togawa Y."/>
            <person name="Izawa M."/>
            <person name="Ohara E."/>
            <person name="Watahiki M."/>
            <person name="Yoneda Y."/>
            <person name="Ishikawa T."/>
            <person name="Ozawa K."/>
            <person name="Tanaka T."/>
            <person name="Matsuura S."/>
            <person name="Kawai J."/>
            <person name="Okazaki Y."/>
            <person name="Muramatsu M."/>
            <person name="Inoue Y."/>
            <person name="Kira A."/>
            <person name="Hayashizaki Y."/>
        </authorList>
    </citation>
    <scope>NUCLEOTIDE SEQUENCE</scope>
    <source>
        <strain evidence="1">C57BL/6J</strain>
        <tissue evidence="1">Testis</tissue>
    </source>
</reference>
<name>Q8C5T1_MOUSE</name>